<reference evidence="1 2" key="1">
    <citation type="submission" date="2017-02" db="EMBL/GenBank/DDBJ databases">
        <title>The new phylogeny of genus Mycobacterium.</title>
        <authorList>
            <person name="Tortoli E."/>
            <person name="Trovato A."/>
            <person name="Cirillo D.M."/>
        </authorList>
    </citation>
    <scope>NUCLEOTIDE SEQUENCE [LARGE SCALE GENOMIC DNA]</scope>
    <source>
        <strain evidence="1 2">DSM 45633</strain>
    </source>
</reference>
<dbReference type="EMBL" id="MVHZ01000019">
    <property type="protein sequence ID" value="ORA98889.1"/>
    <property type="molecule type" value="Genomic_DNA"/>
</dbReference>
<proteinExistence type="predicted"/>
<comment type="caution">
    <text evidence="1">The sequence shown here is derived from an EMBL/GenBank/DDBJ whole genome shotgun (WGS) entry which is preliminary data.</text>
</comment>
<dbReference type="RefSeq" id="WP_163752797.1">
    <property type="nucleotide sequence ID" value="NZ_AP022589.1"/>
</dbReference>
<keyword evidence="2" id="KW-1185">Reference proteome</keyword>
<dbReference type="AlphaFoldDB" id="A0A7I7R7R7"/>
<evidence type="ECO:0000313" key="1">
    <source>
        <dbReference type="EMBL" id="ORA98889.1"/>
    </source>
</evidence>
<gene>
    <name evidence="1" type="ORF">BST33_15480</name>
</gene>
<name>A0A7I7R7R7_9MYCO</name>
<sequence length="96" mass="10367">MKLILAALAVPAAVLLASPVHAGVDEFVDEINKQNIDIGMYNLQRYNLPLMGLESCNRLRGGMSYEQTLASYPSLFGDGASVIRIAQQTICPGTIK</sequence>
<accession>A0A7I7R7R7</accession>
<evidence type="ECO:0000313" key="2">
    <source>
        <dbReference type="Proteomes" id="UP000192320"/>
    </source>
</evidence>
<organism evidence="1 2">
    <name type="scientific">Mycolicibacter minnesotensis</name>
    <dbReference type="NCBI Taxonomy" id="1118379"/>
    <lineage>
        <taxon>Bacteria</taxon>
        <taxon>Bacillati</taxon>
        <taxon>Actinomycetota</taxon>
        <taxon>Actinomycetes</taxon>
        <taxon>Mycobacteriales</taxon>
        <taxon>Mycobacteriaceae</taxon>
        <taxon>Mycolicibacter</taxon>
    </lineage>
</organism>
<protein>
    <submittedName>
        <fullName evidence="1">Uncharacterized protein</fullName>
    </submittedName>
</protein>
<dbReference type="Proteomes" id="UP000192320">
    <property type="component" value="Unassembled WGS sequence"/>
</dbReference>